<dbReference type="SUPFAM" id="SSF81330">
    <property type="entry name" value="Gated mechanosensitive channel"/>
    <property type="match status" value="1"/>
</dbReference>
<dbReference type="InterPro" id="IPR036019">
    <property type="entry name" value="MscL_channel"/>
</dbReference>
<evidence type="ECO:0000256" key="9">
    <source>
        <dbReference type="ARBA" id="ARBA00023303"/>
    </source>
</evidence>
<keyword evidence="8 10" id="KW-0472">Membrane</keyword>
<dbReference type="Proteomes" id="UP001157109">
    <property type="component" value="Unassembled WGS sequence"/>
</dbReference>
<protein>
    <recommendedName>
        <fullName evidence="10">Large-conductance mechanosensitive channel</fullName>
    </recommendedName>
</protein>
<feature type="transmembrane region" description="Helical" evidence="10">
    <location>
        <begin position="59"/>
        <end position="83"/>
    </location>
</feature>
<evidence type="ECO:0000256" key="5">
    <source>
        <dbReference type="ARBA" id="ARBA00022692"/>
    </source>
</evidence>
<dbReference type="InterPro" id="IPR001185">
    <property type="entry name" value="MS_channel"/>
</dbReference>
<keyword evidence="5 10" id="KW-0812">Transmembrane</keyword>
<organism evidence="11 12">
    <name type="scientific">Arsenicicoccus piscis</name>
    <dbReference type="NCBI Taxonomy" id="673954"/>
    <lineage>
        <taxon>Bacteria</taxon>
        <taxon>Bacillati</taxon>
        <taxon>Actinomycetota</taxon>
        <taxon>Actinomycetes</taxon>
        <taxon>Micrococcales</taxon>
        <taxon>Intrasporangiaceae</taxon>
        <taxon>Arsenicicoccus</taxon>
    </lineage>
</organism>
<comment type="subunit">
    <text evidence="10">Homopentamer.</text>
</comment>
<sequence>MLKGFKDFLMRGNVVDLAVAVIIGAAFGKVVESFVTIIMDLLGKLGGTPNFSGYVPGGIHVGAFLTQLISFVIIAAAVYFMVVMPMNKLAELRARGVEPETEAPSEEVALLQEIRDELRRR</sequence>
<comment type="subcellular location">
    <subcellularLocation>
        <location evidence="1 10">Cell membrane</location>
        <topology evidence="1 10">Multi-pass membrane protein</topology>
    </subcellularLocation>
</comment>
<keyword evidence="6 10" id="KW-1133">Transmembrane helix</keyword>
<comment type="caution">
    <text evidence="11">The sequence shown here is derived from an EMBL/GenBank/DDBJ whole genome shotgun (WGS) entry which is preliminary data.</text>
</comment>
<evidence type="ECO:0000256" key="7">
    <source>
        <dbReference type="ARBA" id="ARBA00023065"/>
    </source>
</evidence>
<evidence type="ECO:0000256" key="1">
    <source>
        <dbReference type="ARBA" id="ARBA00004651"/>
    </source>
</evidence>
<evidence type="ECO:0000256" key="2">
    <source>
        <dbReference type="ARBA" id="ARBA00007254"/>
    </source>
</evidence>
<dbReference type="RefSeq" id="WP_241444057.1">
    <property type="nucleotide sequence ID" value="NZ_BSUJ01000001.1"/>
</dbReference>
<evidence type="ECO:0000313" key="12">
    <source>
        <dbReference type="Proteomes" id="UP001157109"/>
    </source>
</evidence>
<dbReference type="EMBL" id="BSUJ01000001">
    <property type="protein sequence ID" value="GMA20655.1"/>
    <property type="molecule type" value="Genomic_DNA"/>
</dbReference>
<keyword evidence="4 10" id="KW-1003">Cell membrane</keyword>
<proteinExistence type="inferred from homology"/>
<dbReference type="InterPro" id="IPR037673">
    <property type="entry name" value="MSC/AndL"/>
</dbReference>
<keyword evidence="9 10" id="KW-0407">Ion channel</keyword>
<keyword evidence="7 10" id="KW-0406">Ion transport</keyword>
<keyword evidence="3 10" id="KW-0813">Transport</keyword>
<reference evidence="12" key="1">
    <citation type="journal article" date="2019" name="Int. J. Syst. Evol. Microbiol.">
        <title>The Global Catalogue of Microorganisms (GCM) 10K type strain sequencing project: providing services to taxonomists for standard genome sequencing and annotation.</title>
        <authorList>
            <consortium name="The Broad Institute Genomics Platform"/>
            <consortium name="The Broad Institute Genome Sequencing Center for Infectious Disease"/>
            <person name="Wu L."/>
            <person name="Ma J."/>
        </authorList>
    </citation>
    <scope>NUCLEOTIDE SEQUENCE [LARGE SCALE GENOMIC DNA]</scope>
    <source>
        <strain evidence="12">NBRC 105830</strain>
    </source>
</reference>
<dbReference type="PANTHER" id="PTHR30266">
    <property type="entry name" value="MECHANOSENSITIVE CHANNEL MSCL"/>
    <property type="match status" value="1"/>
</dbReference>
<comment type="similarity">
    <text evidence="2 10">Belongs to the MscL family.</text>
</comment>
<dbReference type="Gene3D" id="1.10.1200.120">
    <property type="entry name" value="Large-conductance mechanosensitive channel, MscL, domain 1"/>
    <property type="match status" value="1"/>
</dbReference>
<evidence type="ECO:0000256" key="4">
    <source>
        <dbReference type="ARBA" id="ARBA00022475"/>
    </source>
</evidence>
<dbReference type="InterPro" id="IPR019823">
    <property type="entry name" value="Mechanosensitive_channel_CS"/>
</dbReference>
<evidence type="ECO:0000256" key="6">
    <source>
        <dbReference type="ARBA" id="ARBA00022989"/>
    </source>
</evidence>
<evidence type="ECO:0000256" key="10">
    <source>
        <dbReference type="HAMAP-Rule" id="MF_00115"/>
    </source>
</evidence>
<dbReference type="HAMAP" id="MF_00115">
    <property type="entry name" value="MscL"/>
    <property type="match status" value="1"/>
</dbReference>
<evidence type="ECO:0000256" key="3">
    <source>
        <dbReference type="ARBA" id="ARBA00022448"/>
    </source>
</evidence>
<keyword evidence="12" id="KW-1185">Reference proteome</keyword>
<gene>
    <name evidence="10" type="primary">mscL</name>
    <name evidence="11" type="ORF">GCM10025862_26760</name>
</gene>
<dbReference type="PROSITE" id="PS01327">
    <property type="entry name" value="MSCL"/>
    <property type="match status" value="1"/>
</dbReference>
<name>A0ABQ6HSX8_9MICO</name>
<dbReference type="PANTHER" id="PTHR30266:SF2">
    <property type="entry name" value="LARGE-CONDUCTANCE MECHANOSENSITIVE CHANNEL"/>
    <property type="match status" value="1"/>
</dbReference>
<accession>A0ABQ6HSX8</accession>
<evidence type="ECO:0000313" key="11">
    <source>
        <dbReference type="EMBL" id="GMA20655.1"/>
    </source>
</evidence>
<comment type="function">
    <text evidence="10">Channel that opens in response to stretch forces in the membrane lipid bilayer. May participate in the regulation of osmotic pressure changes within the cell.</text>
</comment>
<dbReference type="PRINTS" id="PR01264">
    <property type="entry name" value="MECHCHANNEL"/>
</dbReference>
<evidence type="ECO:0000256" key="8">
    <source>
        <dbReference type="ARBA" id="ARBA00023136"/>
    </source>
</evidence>
<feature type="transmembrane region" description="Helical" evidence="10">
    <location>
        <begin position="12"/>
        <end position="39"/>
    </location>
</feature>
<dbReference type="NCBIfam" id="TIGR00220">
    <property type="entry name" value="mscL"/>
    <property type="match status" value="1"/>
</dbReference>
<dbReference type="Pfam" id="PF01741">
    <property type="entry name" value="MscL"/>
    <property type="match status" value="1"/>
</dbReference>